<feature type="non-terminal residue" evidence="2">
    <location>
        <position position="1"/>
    </location>
</feature>
<feature type="region of interest" description="Disordered" evidence="1">
    <location>
        <begin position="26"/>
        <end position="59"/>
    </location>
</feature>
<organism evidence="2 3">
    <name type="scientific">Phytophthora nicotianae (strain INRA-310)</name>
    <name type="common">Phytophthora parasitica</name>
    <dbReference type="NCBI Taxonomy" id="761204"/>
    <lineage>
        <taxon>Eukaryota</taxon>
        <taxon>Sar</taxon>
        <taxon>Stramenopiles</taxon>
        <taxon>Oomycota</taxon>
        <taxon>Peronosporomycetes</taxon>
        <taxon>Peronosporales</taxon>
        <taxon>Peronosporaceae</taxon>
        <taxon>Phytophthora</taxon>
    </lineage>
</organism>
<reference evidence="3" key="1">
    <citation type="submission" date="2011-12" db="EMBL/GenBank/DDBJ databases">
        <authorList>
            <consortium name="The Broad Institute Genome Sequencing Platform"/>
            <person name="Russ C."/>
            <person name="Tyler B."/>
            <person name="Panabieres F."/>
            <person name="Shan W."/>
            <person name="Tripathy S."/>
            <person name="Grunwald N."/>
            <person name="Machado M."/>
            <person name="Young S.K."/>
            <person name="Zeng Q."/>
            <person name="Gargeya S."/>
            <person name="Fitzgerald M."/>
            <person name="Haas B."/>
            <person name="Abouelleil A."/>
            <person name="Alvarado L."/>
            <person name="Arachchi H.M."/>
            <person name="Berlin A."/>
            <person name="Chapman S.B."/>
            <person name="Gearin G."/>
            <person name="Goldberg J."/>
            <person name="Griggs A."/>
            <person name="Gujja S."/>
            <person name="Hansen M."/>
            <person name="Heiman D."/>
            <person name="Howarth C."/>
            <person name="Larimer J."/>
            <person name="Lui A."/>
            <person name="MacDonald P.J.P."/>
            <person name="McCowen C."/>
            <person name="Montmayeur A."/>
            <person name="Murphy C."/>
            <person name="Neiman D."/>
            <person name="Pearson M."/>
            <person name="Priest M."/>
            <person name="Roberts A."/>
            <person name="Saif S."/>
            <person name="Shea T."/>
            <person name="Sisk P."/>
            <person name="Stolte C."/>
            <person name="Sykes S."/>
            <person name="Wortman J."/>
            <person name="Nusbaum C."/>
            <person name="Birren B."/>
        </authorList>
    </citation>
    <scope>NUCLEOTIDE SEQUENCE [LARGE SCALE GENOMIC DNA]</scope>
    <source>
        <strain evidence="3">INRA-310</strain>
    </source>
</reference>
<dbReference type="AlphaFoldDB" id="W2P8H5"/>
<evidence type="ECO:0000313" key="2">
    <source>
        <dbReference type="EMBL" id="ETM97292.1"/>
    </source>
</evidence>
<dbReference type="Proteomes" id="UP000018817">
    <property type="component" value="Unassembled WGS sequence"/>
</dbReference>
<dbReference type="VEuPathDB" id="FungiDB:PPTG_25020"/>
<dbReference type="OrthoDB" id="126679at2759"/>
<sequence length="59" mass="6250">ATIEEMLGQHGLSDANVVRVPIGEESNEAEVKEPELLKSSGAGGEPTVRDFQSLVDSLL</sequence>
<dbReference type="RefSeq" id="XP_008917411.1">
    <property type="nucleotide sequence ID" value="XM_008919163.1"/>
</dbReference>
<proteinExistence type="predicted"/>
<name>W2P8H5_PHYN3</name>
<evidence type="ECO:0000256" key="1">
    <source>
        <dbReference type="SAM" id="MobiDB-lite"/>
    </source>
</evidence>
<dbReference type="GeneID" id="20193619"/>
<gene>
    <name evidence="2" type="ORF">PPTG_25020</name>
</gene>
<evidence type="ECO:0000313" key="3">
    <source>
        <dbReference type="Proteomes" id="UP000018817"/>
    </source>
</evidence>
<accession>W2P8H5</accession>
<dbReference type="EMBL" id="KI670101">
    <property type="protein sequence ID" value="ETM97292.1"/>
    <property type="molecule type" value="Genomic_DNA"/>
</dbReference>
<reference evidence="2 3" key="2">
    <citation type="submission" date="2013-11" db="EMBL/GenBank/DDBJ databases">
        <title>The Genome Sequence of Phytophthora parasitica INRA-310.</title>
        <authorList>
            <consortium name="The Broad Institute Genomics Platform"/>
            <person name="Russ C."/>
            <person name="Tyler B."/>
            <person name="Panabieres F."/>
            <person name="Shan W."/>
            <person name="Tripathy S."/>
            <person name="Grunwald N."/>
            <person name="Machado M."/>
            <person name="Johnson C.S."/>
            <person name="Arredondo F."/>
            <person name="Hong C."/>
            <person name="Coffey M."/>
            <person name="Young S.K."/>
            <person name="Zeng Q."/>
            <person name="Gargeya S."/>
            <person name="Fitzgerald M."/>
            <person name="Abouelleil A."/>
            <person name="Alvarado L."/>
            <person name="Chapman S.B."/>
            <person name="Gainer-Dewar J."/>
            <person name="Goldberg J."/>
            <person name="Griggs A."/>
            <person name="Gujja S."/>
            <person name="Hansen M."/>
            <person name="Howarth C."/>
            <person name="Imamovic A."/>
            <person name="Ireland A."/>
            <person name="Larimer J."/>
            <person name="McCowan C."/>
            <person name="Murphy C."/>
            <person name="Pearson M."/>
            <person name="Poon T.W."/>
            <person name="Priest M."/>
            <person name="Roberts A."/>
            <person name="Saif S."/>
            <person name="Shea T."/>
            <person name="Sykes S."/>
            <person name="Wortman J."/>
            <person name="Nusbaum C."/>
            <person name="Birren B."/>
        </authorList>
    </citation>
    <scope>NUCLEOTIDE SEQUENCE [LARGE SCALE GENOMIC DNA]</scope>
    <source>
        <strain evidence="2 3">INRA-310</strain>
    </source>
</reference>
<protein>
    <submittedName>
        <fullName evidence="2">Uncharacterized protein</fullName>
    </submittedName>
</protein>